<evidence type="ECO:0000256" key="11">
    <source>
        <dbReference type="RuleBase" id="RU004020"/>
    </source>
</evidence>
<keyword evidence="5" id="KW-0346">Stress response</keyword>
<comment type="subcellular location">
    <subcellularLocation>
        <location evidence="1">Nucleus</location>
    </subcellularLocation>
</comment>
<evidence type="ECO:0000256" key="10">
    <source>
        <dbReference type="ARBA" id="ARBA00081483"/>
    </source>
</evidence>
<keyword evidence="8" id="KW-0539">Nucleus</keyword>
<evidence type="ECO:0000256" key="5">
    <source>
        <dbReference type="ARBA" id="ARBA00023016"/>
    </source>
</evidence>
<comment type="similarity">
    <text evidence="2 11">Belongs to the HSF family.</text>
</comment>
<dbReference type="Pfam" id="PF00447">
    <property type="entry name" value="HSF_DNA-bind"/>
    <property type="match status" value="1"/>
</dbReference>
<dbReference type="SMART" id="SM00415">
    <property type="entry name" value="HSF"/>
    <property type="match status" value="1"/>
</dbReference>
<evidence type="ECO:0000256" key="8">
    <source>
        <dbReference type="ARBA" id="ARBA00023242"/>
    </source>
</evidence>
<evidence type="ECO:0000256" key="12">
    <source>
        <dbReference type="SAM" id="MobiDB-lite"/>
    </source>
</evidence>
<dbReference type="AlphaFoldDB" id="A0A4S4DUJ8"/>
<keyword evidence="15" id="KW-1185">Reference proteome</keyword>
<keyword evidence="7" id="KW-0804">Transcription</keyword>
<organism evidence="14 15">
    <name type="scientific">Camellia sinensis var. sinensis</name>
    <name type="common">China tea</name>
    <dbReference type="NCBI Taxonomy" id="542762"/>
    <lineage>
        <taxon>Eukaryota</taxon>
        <taxon>Viridiplantae</taxon>
        <taxon>Streptophyta</taxon>
        <taxon>Embryophyta</taxon>
        <taxon>Tracheophyta</taxon>
        <taxon>Spermatophyta</taxon>
        <taxon>Magnoliopsida</taxon>
        <taxon>eudicotyledons</taxon>
        <taxon>Gunneridae</taxon>
        <taxon>Pentapetalae</taxon>
        <taxon>asterids</taxon>
        <taxon>Ericales</taxon>
        <taxon>Theaceae</taxon>
        <taxon>Camellia</taxon>
    </lineage>
</organism>
<evidence type="ECO:0000256" key="4">
    <source>
        <dbReference type="ARBA" id="ARBA00023015"/>
    </source>
</evidence>
<evidence type="ECO:0000256" key="6">
    <source>
        <dbReference type="ARBA" id="ARBA00023125"/>
    </source>
</evidence>
<gene>
    <name evidence="14" type="ORF">TEA_005277</name>
</gene>
<evidence type="ECO:0000259" key="13">
    <source>
        <dbReference type="PROSITE" id="PS00434"/>
    </source>
</evidence>
<evidence type="ECO:0000313" key="15">
    <source>
        <dbReference type="Proteomes" id="UP000306102"/>
    </source>
</evidence>
<dbReference type="Gene3D" id="1.10.10.10">
    <property type="entry name" value="Winged helix-like DNA-binding domain superfamily/Winged helix DNA-binding domain"/>
    <property type="match status" value="1"/>
</dbReference>
<evidence type="ECO:0000256" key="7">
    <source>
        <dbReference type="ARBA" id="ARBA00023163"/>
    </source>
</evidence>
<dbReference type="InterPro" id="IPR000232">
    <property type="entry name" value="HSF_DNA-bd"/>
</dbReference>
<feature type="region of interest" description="Disordered" evidence="12">
    <location>
        <begin position="230"/>
        <end position="251"/>
    </location>
</feature>
<evidence type="ECO:0000256" key="2">
    <source>
        <dbReference type="ARBA" id="ARBA00006403"/>
    </source>
</evidence>
<dbReference type="PANTHER" id="PTHR10015:SF322">
    <property type="entry name" value="HEAT STRESS TRANSCRIPTION FACTOR A-7A"/>
    <property type="match status" value="1"/>
</dbReference>
<dbReference type="EMBL" id="SDRB02010408">
    <property type="protein sequence ID" value="THG06654.1"/>
    <property type="molecule type" value="Genomic_DNA"/>
</dbReference>
<reference evidence="14 15" key="1">
    <citation type="journal article" date="2018" name="Proc. Natl. Acad. Sci. U.S.A.">
        <title>Draft genome sequence of Camellia sinensis var. sinensis provides insights into the evolution of the tea genome and tea quality.</title>
        <authorList>
            <person name="Wei C."/>
            <person name="Yang H."/>
            <person name="Wang S."/>
            <person name="Zhao J."/>
            <person name="Liu C."/>
            <person name="Gao L."/>
            <person name="Xia E."/>
            <person name="Lu Y."/>
            <person name="Tai Y."/>
            <person name="She G."/>
            <person name="Sun J."/>
            <person name="Cao H."/>
            <person name="Tong W."/>
            <person name="Gao Q."/>
            <person name="Li Y."/>
            <person name="Deng W."/>
            <person name="Jiang X."/>
            <person name="Wang W."/>
            <person name="Chen Q."/>
            <person name="Zhang S."/>
            <person name="Li H."/>
            <person name="Wu J."/>
            <person name="Wang P."/>
            <person name="Li P."/>
            <person name="Shi C."/>
            <person name="Zheng F."/>
            <person name="Jian J."/>
            <person name="Huang B."/>
            <person name="Shan D."/>
            <person name="Shi M."/>
            <person name="Fang C."/>
            <person name="Yue Y."/>
            <person name="Li F."/>
            <person name="Li D."/>
            <person name="Wei S."/>
            <person name="Han B."/>
            <person name="Jiang C."/>
            <person name="Yin Y."/>
            <person name="Xia T."/>
            <person name="Zhang Z."/>
            <person name="Bennetzen J.L."/>
            <person name="Zhao S."/>
            <person name="Wan X."/>
        </authorList>
    </citation>
    <scope>NUCLEOTIDE SEQUENCE [LARGE SCALE GENOMIC DNA]</scope>
    <source>
        <strain evidence="15">cv. Shuchazao</strain>
        <tissue evidence="14">Leaf</tissue>
    </source>
</reference>
<accession>A0A4S4DUJ8</accession>
<feature type="domain" description="HSF-type DNA-binding" evidence="13">
    <location>
        <begin position="79"/>
        <end position="103"/>
    </location>
</feature>
<dbReference type="PRINTS" id="PR00056">
    <property type="entry name" value="HSFDOMAIN"/>
</dbReference>
<feature type="compositionally biased region" description="Low complexity" evidence="12">
    <location>
        <begin position="13"/>
        <end position="22"/>
    </location>
</feature>
<feature type="region of interest" description="Disordered" evidence="12">
    <location>
        <begin position="1"/>
        <end position="40"/>
    </location>
</feature>
<dbReference type="FunFam" id="1.10.10.10:FF:000057">
    <property type="entry name" value="Heat shock transcription factor 1"/>
    <property type="match status" value="1"/>
</dbReference>
<dbReference type="InterPro" id="IPR036390">
    <property type="entry name" value="WH_DNA-bd_sf"/>
</dbReference>
<dbReference type="GO" id="GO:0034605">
    <property type="term" value="P:cellular response to heat"/>
    <property type="evidence" value="ECO:0007669"/>
    <property type="project" value="TreeGrafter"/>
</dbReference>
<name>A0A4S4DUJ8_CAMSN</name>
<feature type="region of interest" description="Disordered" evidence="12">
    <location>
        <begin position="284"/>
        <end position="305"/>
    </location>
</feature>
<proteinExistence type="inferred from homology"/>
<dbReference type="GO" id="GO:0006357">
    <property type="term" value="P:regulation of transcription by RNA polymerase II"/>
    <property type="evidence" value="ECO:0007669"/>
    <property type="project" value="TreeGrafter"/>
</dbReference>
<dbReference type="STRING" id="542762.A0A4S4DUJ8"/>
<keyword evidence="6" id="KW-0238">DNA-binding</keyword>
<dbReference type="Proteomes" id="UP000306102">
    <property type="component" value="Unassembled WGS sequence"/>
</dbReference>
<comment type="caution">
    <text evidence="14">The sequence shown here is derived from an EMBL/GenBank/DDBJ whole genome shotgun (WGS) entry which is preliminary data.</text>
</comment>
<keyword evidence="4" id="KW-0805">Transcription regulation</keyword>
<dbReference type="SMR" id="A0A4S4DUJ8"/>
<dbReference type="GO" id="GO:0000978">
    <property type="term" value="F:RNA polymerase II cis-regulatory region sequence-specific DNA binding"/>
    <property type="evidence" value="ECO:0007669"/>
    <property type="project" value="TreeGrafter"/>
</dbReference>
<dbReference type="GO" id="GO:0005634">
    <property type="term" value="C:nucleus"/>
    <property type="evidence" value="ECO:0007669"/>
    <property type="project" value="UniProtKB-SubCell"/>
</dbReference>
<dbReference type="PANTHER" id="PTHR10015">
    <property type="entry name" value="HEAT SHOCK TRANSCRIPTION FACTOR"/>
    <property type="match status" value="1"/>
</dbReference>
<dbReference type="GO" id="GO:0003700">
    <property type="term" value="F:DNA-binding transcription factor activity"/>
    <property type="evidence" value="ECO:0007669"/>
    <property type="project" value="InterPro"/>
</dbReference>
<keyword evidence="3" id="KW-0597">Phosphoprotein</keyword>
<dbReference type="SUPFAM" id="SSF46785">
    <property type="entry name" value="Winged helix' DNA-binding domain"/>
    <property type="match status" value="1"/>
</dbReference>
<evidence type="ECO:0000256" key="1">
    <source>
        <dbReference type="ARBA" id="ARBA00004123"/>
    </source>
</evidence>
<comment type="function">
    <text evidence="9">DNA-binding protein that specifically binds heat shock promoter elements (HSE) and activates transcription.</text>
</comment>
<evidence type="ECO:0000256" key="3">
    <source>
        <dbReference type="ARBA" id="ARBA00022553"/>
    </source>
</evidence>
<protein>
    <recommendedName>
        <fullName evidence="10">Heat stress transcription factor</fullName>
    </recommendedName>
</protein>
<sequence length="352" mass="40549">MMNPSYPVKEECPGSSSSQSGEGPPPQPMEGLHDTGPPPFLTKTFDMVDDPISDHVVSWSRGGHSFVVWDPYAFSSNLLPTYFKHNNFSSFVRQLNTYGFRKIDPDKWEFANEGFLSGRRHLLKNIKRRKVPSQPLPPQQALGPCLEVGRFGFDGEIDRLRRDKQVLMMELVKLRQQQQNSRAHLRAMELRLQGTERKQQQMMIFLAKAMQNPLFIQQLVQLKEKRKELEDKATKKRQRRPIEQGQSSRSGEGLIKIEPLEFVDPYGFEVSELEALAMEMQGFGSRSRKEREEELEQFENGGDKELDERFWEELLNEKLDEESGLPGNEEECEEEDVNVLANQLGYLGSSPK</sequence>
<dbReference type="InterPro" id="IPR036388">
    <property type="entry name" value="WH-like_DNA-bd_sf"/>
</dbReference>
<evidence type="ECO:0000256" key="9">
    <source>
        <dbReference type="ARBA" id="ARBA00055747"/>
    </source>
</evidence>
<dbReference type="PROSITE" id="PS00434">
    <property type="entry name" value="HSF_DOMAIN"/>
    <property type="match status" value="1"/>
</dbReference>
<evidence type="ECO:0000313" key="14">
    <source>
        <dbReference type="EMBL" id="THG06654.1"/>
    </source>
</evidence>